<reference evidence="1 2" key="1">
    <citation type="submission" date="2015-09" db="EMBL/GenBank/DDBJ databases">
        <title>Draft genome sequence of Kouleothrix aurantiaca JCM 19913.</title>
        <authorList>
            <person name="Hemp J."/>
        </authorList>
    </citation>
    <scope>NUCLEOTIDE SEQUENCE [LARGE SCALE GENOMIC DNA]</scope>
    <source>
        <strain evidence="1 2">COM-B</strain>
    </source>
</reference>
<dbReference type="Proteomes" id="UP000050509">
    <property type="component" value="Unassembled WGS sequence"/>
</dbReference>
<keyword evidence="2" id="KW-1185">Reference proteome</keyword>
<evidence type="ECO:0000313" key="2">
    <source>
        <dbReference type="Proteomes" id="UP000050509"/>
    </source>
</evidence>
<dbReference type="EMBL" id="LJCR01000183">
    <property type="protein sequence ID" value="KPV53761.1"/>
    <property type="molecule type" value="Genomic_DNA"/>
</dbReference>
<name>A0A0P9D3U6_9CHLR</name>
<dbReference type="AlphaFoldDB" id="A0A0P9D3U6"/>
<organism evidence="1 2">
    <name type="scientific">Kouleothrix aurantiaca</name>
    <dbReference type="NCBI Taxonomy" id="186479"/>
    <lineage>
        <taxon>Bacteria</taxon>
        <taxon>Bacillati</taxon>
        <taxon>Chloroflexota</taxon>
        <taxon>Chloroflexia</taxon>
        <taxon>Chloroflexales</taxon>
        <taxon>Roseiflexineae</taxon>
        <taxon>Roseiflexaceae</taxon>
        <taxon>Kouleothrix</taxon>
    </lineage>
</organism>
<dbReference type="Gene3D" id="1.10.10.60">
    <property type="entry name" value="Homeodomain-like"/>
    <property type="match status" value="2"/>
</dbReference>
<protein>
    <submittedName>
        <fullName evidence="1">Uncharacterized protein</fullName>
    </submittedName>
</protein>
<evidence type="ECO:0000313" key="1">
    <source>
        <dbReference type="EMBL" id="KPV53761.1"/>
    </source>
</evidence>
<sequence>MIDEATLRHLYLDEKRSIRAIAILTQMPVHTVRELLGQYQIPRRTAGFQPAHPAPTTLDEATLRRMYLEDMRSIREIATSLDLSTRSVYDALVRYRIPRRSGGYRRTVAPAVSPEQQGTLTETTLRRLYEQNGESIASIAQSLGCPPSRVRDALVRWNIPRRRRGRRYGTV</sequence>
<gene>
    <name evidence="1" type="ORF">SE17_07730</name>
</gene>
<accession>A0A0P9D3U6</accession>
<comment type="caution">
    <text evidence="1">The sequence shown here is derived from an EMBL/GenBank/DDBJ whole genome shotgun (WGS) entry which is preliminary data.</text>
</comment>
<proteinExistence type="predicted"/>